<name>A0A655J848_MYCTX</name>
<evidence type="ECO:0000313" key="1">
    <source>
        <dbReference type="EMBL" id="COW58512.1"/>
    </source>
</evidence>
<gene>
    <name evidence="1" type="ORF">ERS007741_02751</name>
</gene>
<evidence type="ECO:0000313" key="2">
    <source>
        <dbReference type="Proteomes" id="UP000048600"/>
    </source>
</evidence>
<sequence length="36" mass="3763">MIVVRTAEAAEQAALQPRLGRGGGGQLRPGVWCTGR</sequence>
<protein>
    <submittedName>
        <fullName evidence="1">Uncharacterized protein</fullName>
    </submittedName>
</protein>
<organism evidence="1 2">
    <name type="scientific">Mycobacterium tuberculosis</name>
    <dbReference type="NCBI Taxonomy" id="1773"/>
    <lineage>
        <taxon>Bacteria</taxon>
        <taxon>Bacillati</taxon>
        <taxon>Actinomycetota</taxon>
        <taxon>Actinomycetes</taxon>
        <taxon>Mycobacteriales</taxon>
        <taxon>Mycobacteriaceae</taxon>
        <taxon>Mycobacterium</taxon>
        <taxon>Mycobacterium tuberculosis complex</taxon>
    </lineage>
</organism>
<dbReference type="AlphaFoldDB" id="A0A655J848"/>
<dbReference type="Proteomes" id="UP000048600">
    <property type="component" value="Unassembled WGS sequence"/>
</dbReference>
<reference evidence="1 2" key="1">
    <citation type="submission" date="2015-03" db="EMBL/GenBank/DDBJ databases">
        <authorList>
            <consortium name="Pathogen Informatics"/>
        </authorList>
    </citation>
    <scope>NUCLEOTIDE SEQUENCE [LARGE SCALE GENOMIC DNA]</scope>
    <source>
        <strain evidence="1 2">P00601463</strain>
    </source>
</reference>
<accession>A0A655J848</accession>
<proteinExistence type="predicted"/>
<dbReference type="EMBL" id="CHKL01000346">
    <property type="protein sequence ID" value="COW58512.1"/>
    <property type="molecule type" value="Genomic_DNA"/>
</dbReference>